<dbReference type="InterPro" id="IPR037923">
    <property type="entry name" value="HTH-like"/>
</dbReference>
<dbReference type="SUPFAM" id="SSF51215">
    <property type="entry name" value="Regulatory protein AraC"/>
    <property type="match status" value="1"/>
</dbReference>
<evidence type="ECO:0000256" key="3">
    <source>
        <dbReference type="ARBA" id="ARBA00023163"/>
    </source>
</evidence>
<sequence length="309" mass="36403">MSVIWEFHMAKTHNYNHMNREPSELFEDVEESKALFHIHKLQNMCNEVRKQNGDDHMHNFYTITWIKEGEAIHATKYVEYTLRKNSILFVPPGLMHRFISNAHCTGYSITFNEAFFAVKENGEDSVSDSTLFSNPDFRSIITLDEKQQIVFKGITELMEKEFENDDRYRHEMLLQQLKLFLLESRRIYEVQHDLDVSLDEEHPGSVIIKFKQLIDDNYKEQKNVSSYADMLNLRATCLNEITKKTTGITAGELIRNRVIKEAKKMLYGSDLNTKEIAYNLGFNDPAYFSRFFKKYTSQTLSDYRSLIRK</sequence>
<dbReference type="Proteomes" id="UP000233618">
    <property type="component" value="Unassembled WGS sequence"/>
</dbReference>
<dbReference type="Pfam" id="PF02311">
    <property type="entry name" value="AraC_binding"/>
    <property type="match status" value="1"/>
</dbReference>
<accession>A0A2N3IB57</accession>
<dbReference type="InterPro" id="IPR009057">
    <property type="entry name" value="Homeodomain-like_sf"/>
</dbReference>
<dbReference type="GO" id="GO:0043565">
    <property type="term" value="F:sequence-specific DNA binding"/>
    <property type="evidence" value="ECO:0007669"/>
    <property type="project" value="InterPro"/>
</dbReference>
<evidence type="ECO:0000313" key="5">
    <source>
        <dbReference type="EMBL" id="PKQ67572.1"/>
    </source>
</evidence>
<keyword evidence="6" id="KW-1185">Reference proteome</keyword>
<evidence type="ECO:0000259" key="4">
    <source>
        <dbReference type="PROSITE" id="PS01124"/>
    </source>
</evidence>
<protein>
    <recommendedName>
        <fullName evidence="4">HTH araC/xylS-type domain-containing protein</fullName>
    </recommendedName>
</protein>
<organism evidence="5 6">
    <name type="scientific">Labilibaculum manganireducens</name>
    <dbReference type="NCBI Taxonomy" id="1940525"/>
    <lineage>
        <taxon>Bacteria</taxon>
        <taxon>Pseudomonadati</taxon>
        <taxon>Bacteroidota</taxon>
        <taxon>Bacteroidia</taxon>
        <taxon>Marinilabiliales</taxon>
        <taxon>Marinifilaceae</taxon>
        <taxon>Labilibaculum</taxon>
    </lineage>
</organism>
<evidence type="ECO:0000313" key="6">
    <source>
        <dbReference type="Proteomes" id="UP000233618"/>
    </source>
</evidence>
<dbReference type="AlphaFoldDB" id="A0A2N3IB57"/>
<dbReference type="PANTHER" id="PTHR43280">
    <property type="entry name" value="ARAC-FAMILY TRANSCRIPTIONAL REGULATOR"/>
    <property type="match status" value="1"/>
</dbReference>
<dbReference type="SUPFAM" id="SSF46689">
    <property type="entry name" value="Homeodomain-like"/>
    <property type="match status" value="1"/>
</dbReference>
<dbReference type="InterPro" id="IPR018060">
    <property type="entry name" value="HTH_AraC"/>
</dbReference>
<dbReference type="InterPro" id="IPR014710">
    <property type="entry name" value="RmlC-like_jellyroll"/>
</dbReference>
<dbReference type="Gene3D" id="1.10.10.60">
    <property type="entry name" value="Homeodomain-like"/>
    <property type="match status" value="1"/>
</dbReference>
<name>A0A2N3IB57_9BACT</name>
<reference evidence="5 6" key="1">
    <citation type="journal article" date="2017" name="Front. Microbiol.">
        <title>Labilibaculum manganireducens gen. nov., sp. nov. and Labilibaculum filiforme sp. nov., Novel Bacteroidetes Isolated from Subsurface Sediments of the Baltic Sea.</title>
        <authorList>
            <person name="Vandieken V."/>
            <person name="Marshall I.P."/>
            <person name="Niemann H."/>
            <person name="Engelen B."/>
            <person name="Cypionka H."/>
        </authorList>
    </citation>
    <scope>NUCLEOTIDE SEQUENCE [LARGE SCALE GENOMIC DNA]</scope>
    <source>
        <strain evidence="5 6">59.10-2M</strain>
    </source>
</reference>
<proteinExistence type="predicted"/>
<dbReference type="Gene3D" id="2.60.120.10">
    <property type="entry name" value="Jelly Rolls"/>
    <property type="match status" value="1"/>
</dbReference>
<feature type="domain" description="HTH araC/xylS-type" evidence="4">
    <location>
        <begin position="208"/>
        <end position="306"/>
    </location>
</feature>
<dbReference type="SMART" id="SM00342">
    <property type="entry name" value="HTH_ARAC"/>
    <property type="match status" value="1"/>
</dbReference>
<keyword evidence="1" id="KW-0805">Transcription regulation</keyword>
<dbReference type="PANTHER" id="PTHR43280:SF32">
    <property type="entry name" value="TRANSCRIPTIONAL REGULATORY PROTEIN"/>
    <property type="match status" value="1"/>
</dbReference>
<dbReference type="InterPro" id="IPR003313">
    <property type="entry name" value="AraC-bd"/>
</dbReference>
<dbReference type="GO" id="GO:0003700">
    <property type="term" value="F:DNA-binding transcription factor activity"/>
    <property type="evidence" value="ECO:0007669"/>
    <property type="project" value="InterPro"/>
</dbReference>
<dbReference type="Pfam" id="PF12833">
    <property type="entry name" value="HTH_18"/>
    <property type="match status" value="1"/>
</dbReference>
<comment type="caution">
    <text evidence="5">The sequence shown here is derived from an EMBL/GenBank/DDBJ whole genome shotgun (WGS) entry which is preliminary data.</text>
</comment>
<evidence type="ECO:0000256" key="2">
    <source>
        <dbReference type="ARBA" id="ARBA00023125"/>
    </source>
</evidence>
<dbReference type="EMBL" id="MVDE01000008">
    <property type="protein sequence ID" value="PKQ67572.1"/>
    <property type="molecule type" value="Genomic_DNA"/>
</dbReference>
<dbReference type="PROSITE" id="PS01124">
    <property type="entry name" value="HTH_ARAC_FAMILY_2"/>
    <property type="match status" value="1"/>
</dbReference>
<keyword evidence="2" id="KW-0238">DNA-binding</keyword>
<evidence type="ECO:0000256" key="1">
    <source>
        <dbReference type="ARBA" id="ARBA00023015"/>
    </source>
</evidence>
<gene>
    <name evidence="5" type="ORF">BZG01_07505</name>
</gene>
<keyword evidence="3" id="KW-0804">Transcription</keyword>